<feature type="transmembrane region" description="Helical" evidence="1">
    <location>
        <begin position="206"/>
        <end position="226"/>
    </location>
</feature>
<keyword evidence="1" id="KW-0812">Transmembrane</keyword>
<feature type="transmembrane region" description="Helical" evidence="1">
    <location>
        <begin position="357"/>
        <end position="376"/>
    </location>
</feature>
<sequence length="573" mass="64523">MDCWPLTAALSNHQIRSNIESHLLQALLLCVGGCYLWWLTRYQIHWDEFYYLAQIHQFVNFGEARSLQSLHVHLFPWLTQVAANEVDQVNLGRGVMLIALSISGWALYQLARHYLDSKASLFALICWLSVSYVLNSGAQFRVDPLLCALISSAYSLLICRPHHRSTRFGAPILVAIALMLSIKSLLLLPALALLQWGAHHSKAVAITRLLLSATLTLTLFSIMLMLHQGVSSPPEISGVAPGATGTLSSALQYTLLNLQWFPRFDYFKQLLLDNPALVFAASIGLISLIKSRPACLAGQSANQTPTLGLALIAQSLPLLSLLFYRNAYPYFYPLLLIPLSLLAGLGWQWLSHSRIRRFRYLLLLFILPTLFQFGLMKPQWHNQTEQRQLLSVIHQLFPEPVAYLDRSGMIASFPKVGPFLSSWTLSKYASNQHPVLREAILKHQPPLYLVNTPVLDLDHRIYPKWGAKLVEEDQKALRAHYLPLWGPLYVAGKQLVLTEQTQQIQLVIGGQYQLMGPGSVLLDQQRFAADDMITLAPGHYRLKAFVPGTYQLRWQGLQPPHHSPPHSPLFSGF</sequence>
<keyword evidence="1" id="KW-0472">Membrane</keyword>
<keyword evidence="4" id="KW-1185">Reference proteome</keyword>
<evidence type="ECO:0000259" key="2">
    <source>
        <dbReference type="Pfam" id="PF13231"/>
    </source>
</evidence>
<protein>
    <submittedName>
        <fullName evidence="3">Glycosyltransferase family 39 protein</fullName>
    </submittedName>
</protein>
<keyword evidence="3" id="KW-0808">Transferase</keyword>
<evidence type="ECO:0000313" key="3">
    <source>
        <dbReference type="EMBL" id="TKB58405.1"/>
    </source>
</evidence>
<proteinExistence type="predicted"/>
<feature type="transmembrane region" description="Helical" evidence="1">
    <location>
        <begin position="171"/>
        <end position="194"/>
    </location>
</feature>
<name>A0A4U1BXE7_9GAMM</name>
<keyword evidence="1" id="KW-1133">Transmembrane helix</keyword>
<evidence type="ECO:0000313" key="4">
    <source>
        <dbReference type="Proteomes" id="UP000305675"/>
    </source>
</evidence>
<feature type="transmembrane region" description="Helical" evidence="1">
    <location>
        <begin position="330"/>
        <end position="350"/>
    </location>
</feature>
<feature type="transmembrane region" description="Helical" evidence="1">
    <location>
        <begin position="91"/>
        <end position="108"/>
    </location>
</feature>
<reference evidence="3 4" key="1">
    <citation type="submission" date="2019-04" db="EMBL/GenBank/DDBJ databases">
        <authorList>
            <person name="Hwang J.C."/>
        </authorList>
    </citation>
    <scope>NUCLEOTIDE SEQUENCE [LARGE SCALE GENOMIC DNA]</scope>
    <source>
        <strain evidence="3 4">IMCC35002</strain>
    </source>
</reference>
<evidence type="ECO:0000256" key="1">
    <source>
        <dbReference type="SAM" id="Phobius"/>
    </source>
</evidence>
<accession>A0A4U1BXE7</accession>
<gene>
    <name evidence="3" type="ORF">FCL42_01270</name>
</gene>
<dbReference type="AlphaFoldDB" id="A0A4U1BXE7"/>
<dbReference type="Proteomes" id="UP000305675">
    <property type="component" value="Unassembled WGS sequence"/>
</dbReference>
<dbReference type="Pfam" id="PF13231">
    <property type="entry name" value="PMT_2"/>
    <property type="match status" value="1"/>
</dbReference>
<feature type="domain" description="Glycosyltransferase RgtA/B/C/D-like" evidence="2">
    <location>
        <begin position="95"/>
        <end position="223"/>
    </location>
</feature>
<comment type="caution">
    <text evidence="3">The sequence shown here is derived from an EMBL/GenBank/DDBJ whole genome shotgun (WGS) entry which is preliminary data.</text>
</comment>
<dbReference type="EMBL" id="SWCJ01000001">
    <property type="protein sequence ID" value="TKB58405.1"/>
    <property type="molecule type" value="Genomic_DNA"/>
</dbReference>
<organism evidence="3 4">
    <name type="scientific">Ferrimonas aestuarii</name>
    <dbReference type="NCBI Taxonomy" id="2569539"/>
    <lineage>
        <taxon>Bacteria</taxon>
        <taxon>Pseudomonadati</taxon>
        <taxon>Pseudomonadota</taxon>
        <taxon>Gammaproteobacteria</taxon>
        <taxon>Alteromonadales</taxon>
        <taxon>Ferrimonadaceae</taxon>
        <taxon>Ferrimonas</taxon>
    </lineage>
</organism>
<dbReference type="GO" id="GO:0016740">
    <property type="term" value="F:transferase activity"/>
    <property type="evidence" value="ECO:0007669"/>
    <property type="project" value="UniProtKB-KW"/>
</dbReference>
<feature type="transmembrane region" description="Helical" evidence="1">
    <location>
        <begin position="23"/>
        <end position="40"/>
    </location>
</feature>
<feature type="transmembrane region" description="Helical" evidence="1">
    <location>
        <begin position="276"/>
        <end position="295"/>
    </location>
</feature>
<feature type="transmembrane region" description="Helical" evidence="1">
    <location>
        <begin position="140"/>
        <end position="159"/>
    </location>
</feature>
<dbReference type="InterPro" id="IPR038731">
    <property type="entry name" value="RgtA/B/C-like"/>
</dbReference>
<dbReference type="OrthoDB" id="7714635at2"/>